<evidence type="ECO:0000256" key="2">
    <source>
        <dbReference type="ARBA" id="ARBA00022679"/>
    </source>
</evidence>
<dbReference type="CDD" id="cd02440">
    <property type="entry name" value="AdoMet_MTases"/>
    <property type="match status" value="1"/>
</dbReference>
<evidence type="ECO:0000313" key="6">
    <source>
        <dbReference type="EMBL" id="SHO53250.1"/>
    </source>
</evidence>
<keyword evidence="7" id="KW-1185">Reference proteome</keyword>
<name>A0A1M7YKV0_9FIRM</name>
<dbReference type="Gene3D" id="1.10.1660.10">
    <property type="match status" value="1"/>
</dbReference>
<sequence length="389" mass="45148">MDEKQQKELLELKNWLKETKDIRLEEMGQFFSARIDGYEEHMALWKDYYAWIAQVLPDETKKLLDIGCGTGLELDAIFDRFPGMQVTAIDLSEDMLNRLRSKHGKKELCIICGDYFKEPFGEECYDAAVSFETLHHFTADKKAEVFRKLYESLKAGGCYIECDYIAGSIEEEELLLSEYIRRRKRDGIPEGTFVHFDIPLTLEHEVEALKRAGFEEVEVLGYLGENRTPMIRAWKEKKIFTIADISKMTGFTDRTIRNYMKRGLLKGSLVKGTWYFDNGNLEDFLEERFVKQGLKGKAESLVEHFLKGRKQAEDTLCSIYNMQFDREEDGKKICDRLLNKINTGGYKEIQFSYHYDKKAGKARIILTGRAEEVAEVIELLTAFRKQALA</sequence>
<dbReference type="InterPro" id="IPR041698">
    <property type="entry name" value="Methyltransf_25"/>
</dbReference>
<dbReference type="InterPro" id="IPR009061">
    <property type="entry name" value="DNA-bd_dom_put_sf"/>
</dbReference>
<feature type="domain" description="HTH merR-type" evidence="4">
    <location>
        <begin position="240"/>
        <end position="282"/>
    </location>
</feature>
<dbReference type="GO" id="GO:0008168">
    <property type="term" value="F:methyltransferase activity"/>
    <property type="evidence" value="ECO:0007669"/>
    <property type="project" value="UniProtKB-KW"/>
</dbReference>
<keyword evidence="2" id="KW-0808">Transferase</keyword>
<dbReference type="RefSeq" id="WP_073590662.1">
    <property type="nucleotide sequence ID" value="NZ_FRFD01000013.1"/>
</dbReference>
<dbReference type="InterPro" id="IPR000551">
    <property type="entry name" value="MerR-type_HTH_dom"/>
</dbReference>
<proteinExistence type="predicted"/>
<dbReference type="GO" id="GO:0032259">
    <property type="term" value="P:methylation"/>
    <property type="evidence" value="ECO:0007669"/>
    <property type="project" value="UniProtKB-KW"/>
</dbReference>
<dbReference type="OrthoDB" id="465705at2"/>
<dbReference type="SUPFAM" id="SSF46955">
    <property type="entry name" value="Putative DNA-binding domain"/>
    <property type="match status" value="1"/>
</dbReference>
<evidence type="ECO:0000256" key="3">
    <source>
        <dbReference type="ARBA" id="ARBA00022691"/>
    </source>
</evidence>
<dbReference type="SUPFAM" id="SSF53335">
    <property type="entry name" value="S-adenosyl-L-methionine-dependent methyltransferases"/>
    <property type="match status" value="1"/>
</dbReference>
<dbReference type="Proteomes" id="UP000184612">
    <property type="component" value="Unassembled WGS sequence"/>
</dbReference>
<dbReference type="GO" id="GO:0003677">
    <property type="term" value="F:DNA binding"/>
    <property type="evidence" value="ECO:0007669"/>
    <property type="project" value="InterPro"/>
</dbReference>
<dbReference type="Gene3D" id="3.40.50.150">
    <property type="entry name" value="Vaccinia Virus protein VP39"/>
    <property type="match status" value="1"/>
</dbReference>
<evidence type="ECO:0000256" key="1">
    <source>
        <dbReference type="ARBA" id="ARBA00022603"/>
    </source>
</evidence>
<organism evidence="6 7">
    <name type="scientific">Anaerocolumna xylanovorans DSM 12503</name>
    <dbReference type="NCBI Taxonomy" id="1121345"/>
    <lineage>
        <taxon>Bacteria</taxon>
        <taxon>Bacillati</taxon>
        <taxon>Bacillota</taxon>
        <taxon>Clostridia</taxon>
        <taxon>Lachnospirales</taxon>
        <taxon>Lachnospiraceae</taxon>
        <taxon>Anaerocolumna</taxon>
    </lineage>
</organism>
<evidence type="ECO:0000313" key="7">
    <source>
        <dbReference type="Proteomes" id="UP000184612"/>
    </source>
</evidence>
<gene>
    <name evidence="6" type="ORF">SAMN02745217_04022</name>
</gene>
<dbReference type="Pfam" id="PF13649">
    <property type="entry name" value="Methyltransf_25"/>
    <property type="match status" value="1"/>
</dbReference>
<evidence type="ECO:0000259" key="5">
    <source>
        <dbReference type="Pfam" id="PF13649"/>
    </source>
</evidence>
<dbReference type="STRING" id="1121345.SAMN02745217_04022"/>
<evidence type="ECO:0000259" key="4">
    <source>
        <dbReference type="Pfam" id="PF13411"/>
    </source>
</evidence>
<protein>
    <submittedName>
        <fullName evidence="6">MerR HTH family regulatory protein</fullName>
    </submittedName>
</protein>
<dbReference type="PANTHER" id="PTHR43464">
    <property type="entry name" value="METHYLTRANSFERASE"/>
    <property type="match status" value="1"/>
</dbReference>
<keyword evidence="1" id="KW-0489">Methyltransferase</keyword>
<keyword evidence="3" id="KW-0949">S-adenosyl-L-methionine</keyword>
<accession>A0A1M7YKV0</accession>
<dbReference type="EMBL" id="FRFD01000013">
    <property type="protein sequence ID" value="SHO53250.1"/>
    <property type="molecule type" value="Genomic_DNA"/>
</dbReference>
<reference evidence="6 7" key="1">
    <citation type="submission" date="2016-12" db="EMBL/GenBank/DDBJ databases">
        <authorList>
            <person name="Song W.-J."/>
            <person name="Kurnit D.M."/>
        </authorList>
    </citation>
    <scope>NUCLEOTIDE SEQUENCE [LARGE SCALE GENOMIC DNA]</scope>
    <source>
        <strain evidence="6 7">DSM 12503</strain>
    </source>
</reference>
<dbReference type="InterPro" id="IPR029063">
    <property type="entry name" value="SAM-dependent_MTases_sf"/>
</dbReference>
<dbReference type="GO" id="GO:0006355">
    <property type="term" value="P:regulation of DNA-templated transcription"/>
    <property type="evidence" value="ECO:0007669"/>
    <property type="project" value="InterPro"/>
</dbReference>
<dbReference type="PANTHER" id="PTHR43464:SF19">
    <property type="entry name" value="UBIQUINONE BIOSYNTHESIS O-METHYLTRANSFERASE, MITOCHONDRIAL"/>
    <property type="match status" value="1"/>
</dbReference>
<feature type="domain" description="Methyltransferase" evidence="5">
    <location>
        <begin position="64"/>
        <end position="157"/>
    </location>
</feature>
<dbReference type="AlphaFoldDB" id="A0A1M7YKV0"/>
<dbReference type="Pfam" id="PF13411">
    <property type="entry name" value="MerR_1"/>
    <property type="match status" value="1"/>
</dbReference>